<accession>A0A382KQA1</accession>
<reference evidence="1" key="1">
    <citation type="submission" date="2018-05" db="EMBL/GenBank/DDBJ databases">
        <authorList>
            <person name="Lanie J.A."/>
            <person name="Ng W.-L."/>
            <person name="Kazmierczak K.M."/>
            <person name="Andrzejewski T.M."/>
            <person name="Davidsen T.M."/>
            <person name="Wayne K.J."/>
            <person name="Tettelin H."/>
            <person name="Glass J.I."/>
            <person name="Rusch D."/>
            <person name="Podicherti R."/>
            <person name="Tsui H.-C.T."/>
            <person name="Winkler M.E."/>
        </authorList>
    </citation>
    <scope>NUCLEOTIDE SEQUENCE</scope>
</reference>
<feature type="non-terminal residue" evidence="1">
    <location>
        <position position="96"/>
    </location>
</feature>
<dbReference type="EMBL" id="UINC01082037">
    <property type="protein sequence ID" value="SVC26439.1"/>
    <property type="molecule type" value="Genomic_DNA"/>
</dbReference>
<organism evidence="1">
    <name type="scientific">marine metagenome</name>
    <dbReference type="NCBI Taxonomy" id="408172"/>
    <lineage>
        <taxon>unclassified sequences</taxon>
        <taxon>metagenomes</taxon>
        <taxon>ecological metagenomes</taxon>
    </lineage>
</organism>
<gene>
    <name evidence="1" type="ORF">METZ01_LOCUS279293</name>
</gene>
<sequence>MATPAIENLVRYYNEPEITLIGSFIAIEALNKHPNVIQTHVLEKKYKSLYKISNRLGEFDVYFSFRSSFRAKFLKFFVSATNKYQFDKGKYPNRHQ</sequence>
<dbReference type="Gene3D" id="3.40.50.2000">
    <property type="entry name" value="Glycogen Phosphorylase B"/>
    <property type="match status" value="1"/>
</dbReference>
<dbReference type="AlphaFoldDB" id="A0A382KQA1"/>
<dbReference type="SUPFAM" id="SSF53756">
    <property type="entry name" value="UDP-Glycosyltransferase/glycogen phosphorylase"/>
    <property type="match status" value="1"/>
</dbReference>
<name>A0A382KQA1_9ZZZZ</name>
<evidence type="ECO:0000313" key="1">
    <source>
        <dbReference type="EMBL" id="SVC26439.1"/>
    </source>
</evidence>
<protein>
    <submittedName>
        <fullName evidence="1">Uncharacterized protein</fullName>
    </submittedName>
</protein>
<proteinExistence type="predicted"/>